<keyword evidence="3" id="KW-1185">Reference proteome</keyword>
<dbReference type="Proteomes" id="UP000187406">
    <property type="component" value="Unassembled WGS sequence"/>
</dbReference>
<accession>A0A1Q3BMR8</accession>
<feature type="region of interest" description="Disordered" evidence="1">
    <location>
        <begin position="47"/>
        <end position="75"/>
    </location>
</feature>
<dbReference type="FunCoup" id="A0A1Q3BMR8">
    <property type="interactions" value="362"/>
</dbReference>
<sequence>MANTLTSSLSTPIRASSPSSRKRDPNRKKPVSFTWWAPLFGVSTDPDYITSDHSSTKKSDISDPDTDPSQPRSRFTLGCFTEEKAKQLRLKTVESYAFHDIMYHSAIASRLASDMSGRPEK</sequence>
<gene>
    <name evidence="2" type="ORF">CFOL_v3_12670</name>
</gene>
<evidence type="ECO:0000313" key="3">
    <source>
        <dbReference type="Proteomes" id="UP000187406"/>
    </source>
</evidence>
<dbReference type="PANTHER" id="PTHR34198:SF1">
    <property type="entry name" value="OS01G0104300 PROTEIN"/>
    <property type="match status" value="1"/>
</dbReference>
<dbReference type="OrthoDB" id="1913905at2759"/>
<organism evidence="2 3">
    <name type="scientific">Cephalotus follicularis</name>
    <name type="common">Albany pitcher plant</name>
    <dbReference type="NCBI Taxonomy" id="3775"/>
    <lineage>
        <taxon>Eukaryota</taxon>
        <taxon>Viridiplantae</taxon>
        <taxon>Streptophyta</taxon>
        <taxon>Embryophyta</taxon>
        <taxon>Tracheophyta</taxon>
        <taxon>Spermatophyta</taxon>
        <taxon>Magnoliopsida</taxon>
        <taxon>eudicotyledons</taxon>
        <taxon>Gunneridae</taxon>
        <taxon>Pentapetalae</taxon>
        <taxon>rosids</taxon>
        <taxon>fabids</taxon>
        <taxon>Oxalidales</taxon>
        <taxon>Cephalotaceae</taxon>
        <taxon>Cephalotus</taxon>
    </lineage>
</organism>
<name>A0A1Q3BMR8_CEPFO</name>
<evidence type="ECO:0000313" key="2">
    <source>
        <dbReference type="EMBL" id="GAV69169.1"/>
    </source>
</evidence>
<comment type="caution">
    <text evidence="2">The sequence shown here is derived from an EMBL/GenBank/DDBJ whole genome shotgun (WGS) entry which is preliminary data.</text>
</comment>
<protein>
    <submittedName>
        <fullName evidence="2">Uncharacterized protein</fullName>
    </submittedName>
</protein>
<feature type="compositionally biased region" description="Polar residues" evidence="1">
    <location>
        <begin position="1"/>
        <end position="19"/>
    </location>
</feature>
<dbReference type="PANTHER" id="PTHR34198">
    <property type="entry name" value="OS01G0175100 PROTEIN"/>
    <property type="match status" value="1"/>
</dbReference>
<proteinExistence type="predicted"/>
<dbReference type="AlphaFoldDB" id="A0A1Q3BMR8"/>
<reference evidence="3" key="1">
    <citation type="submission" date="2016-04" db="EMBL/GenBank/DDBJ databases">
        <title>Cephalotus genome sequencing.</title>
        <authorList>
            <person name="Fukushima K."/>
            <person name="Hasebe M."/>
            <person name="Fang X."/>
        </authorList>
    </citation>
    <scope>NUCLEOTIDE SEQUENCE [LARGE SCALE GENOMIC DNA]</scope>
    <source>
        <strain evidence="3">cv. St1</strain>
    </source>
</reference>
<dbReference type="EMBL" id="BDDD01000696">
    <property type="protein sequence ID" value="GAV69169.1"/>
    <property type="molecule type" value="Genomic_DNA"/>
</dbReference>
<dbReference type="InParanoid" id="A0A1Q3BMR8"/>
<feature type="region of interest" description="Disordered" evidence="1">
    <location>
        <begin position="1"/>
        <end position="29"/>
    </location>
</feature>
<evidence type="ECO:0000256" key="1">
    <source>
        <dbReference type="SAM" id="MobiDB-lite"/>
    </source>
</evidence>
<dbReference type="STRING" id="3775.A0A1Q3BMR8"/>